<protein>
    <recommendedName>
        <fullName evidence="1">Lipocalin-like domain-containing protein</fullName>
    </recommendedName>
</protein>
<organism evidence="2 3">
    <name type="scientific">Bacteroides fragilis 3_1_12</name>
    <dbReference type="NCBI Taxonomy" id="457424"/>
    <lineage>
        <taxon>Bacteria</taxon>
        <taxon>Pseudomonadati</taxon>
        <taxon>Bacteroidota</taxon>
        <taxon>Bacteroidia</taxon>
        <taxon>Bacteroidales</taxon>
        <taxon>Bacteroidaceae</taxon>
        <taxon>Bacteroides</taxon>
    </lineage>
</organism>
<evidence type="ECO:0000259" key="1">
    <source>
        <dbReference type="Pfam" id="PF13944"/>
    </source>
</evidence>
<sequence>MHPNSKIIQYLYNSKTYTFIRILTLKIRKQMRIKNLLTMMFVLCACAACNDDKNEETPLNQVVAGKYDGYTKAVAQYFPAGQYADKQSITLTANEDGTVNVTYTSDSFGEFTINNATVKSESNTYTLSGKGETVMAMAGKDPKTYDCTLKGTIDAAKAAPSFEISVPAVMGGLTITFTQGEAPAAAMVAGSYAGYTKAVAQYFPNGEYAADQTIKVTANEDGTVNVTYTSDSFGEFTINNAIVKSESNAYTLSGEGETVMAMAGKDPKTYDCTLKGTIDAAKAAPSFEISVPAVMGGLTITFAKGDVPANK</sequence>
<dbReference type="InterPro" id="IPR024311">
    <property type="entry name" value="Lipocalin-like"/>
</dbReference>
<gene>
    <name evidence="2" type="ORF">BFAG_02253</name>
</gene>
<proteinExistence type="predicted"/>
<accession>A0ABN0BKZ1</accession>
<evidence type="ECO:0000313" key="2">
    <source>
        <dbReference type="EMBL" id="EFR53558.1"/>
    </source>
</evidence>
<keyword evidence="3" id="KW-1185">Reference proteome</keyword>
<reference evidence="2 3" key="1">
    <citation type="submission" date="2008-12" db="EMBL/GenBank/DDBJ databases">
        <title>Annotation of Bacteroides fragilis strain 3_1_12.</title>
        <authorList>
            <consortium name="The Broad Institute Genome Sequencing Platform"/>
            <person name="Ward D."/>
            <person name="Young S.K."/>
            <person name="Kodira C.D."/>
            <person name="Zeng Q."/>
            <person name="Koehrsen M."/>
            <person name="Alvarado L."/>
            <person name="Berlin A."/>
            <person name="Borenstein D."/>
            <person name="Chen Z."/>
            <person name="Engels R."/>
            <person name="Freedman E."/>
            <person name="Gellesch M."/>
            <person name="Goldberg J."/>
            <person name="Griggs A."/>
            <person name="Gujja S."/>
            <person name="Heiman D."/>
            <person name="Hepburn T."/>
            <person name="Howarth C."/>
            <person name="Jen D."/>
            <person name="Larson L."/>
            <person name="Lewis B."/>
            <person name="Mehta T."/>
            <person name="Park D."/>
            <person name="Pearson M."/>
            <person name="Roberts A."/>
            <person name="Saif S."/>
            <person name="Shea T."/>
            <person name="Shenoy N."/>
            <person name="Sisk P."/>
            <person name="Stolte C."/>
            <person name="Sykes S."/>
            <person name="Walk T."/>
            <person name="White J."/>
            <person name="Yandava C."/>
            <person name="Allen-Vercoe E."/>
            <person name="Strauss J."/>
            <person name="Ambrose C."/>
            <person name="Lander E."/>
            <person name="Nusbaum C."/>
            <person name="Galagan J."/>
            <person name="Birren B."/>
        </authorList>
    </citation>
    <scope>NUCLEOTIDE SEQUENCE [LARGE SCALE GENOMIC DNA]</scope>
    <source>
        <strain evidence="2 3">3_1_12</strain>
    </source>
</reference>
<feature type="domain" description="Lipocalin-like" evidence="1">
    <location>
        <begin position="63"/>
        <end position="178"/>
    </location>
</feature>
<dbReference type="EMBL" id="EQ973213">
    <property type="protein sequence ID" value="EFR53558.1"/>
    <property type="molecule type" value="Genomic_DNA"/>
</dbReference>
<evidence type="ECO:0000313" key="3">
    <source>
        <dbReference type="Proteomes" id="UP000005101"/>
    </source>
</evidence>
<dbReference type="Gene3D" id="2.40.128.340">
    <property type="match status" value="2"/>
</dbReference>
<name>A0ABN0BKZ1_BACFG</name>
<dbReference type="Pfam" id="PF13944">
    <property type="entry name" value="Calycin_like"/>
    <property type="match status" value="2"/>
</dbReference>
<feature type="domain" description="Lipocalin-like" evidence="1">
    <location>
        <begin position="188"/>
        <end position="301"/>
    </location>
</feature>
<dbReference type="Proteomes" id="UP000005101">
    <property type="component" value="Unassembled WGS sequence"/>
</dbReference>